<dbReference type="AlphaFoldDB" id="A0A2V3IFP3"/>
<name>A0A2V3IFP3_9FLOR</name>
<dbReference type="InterPro" id="IPR004302">
    <property type="entry name" value="Cellulose/chitin-bd_N"/>
</dbReference>
<dbReference type="OrthoDB" id="64893at2759"/>
<dbReference type="Pfam" id="PF03067">
    <property type="entry name" value="LPMO_10"/>
    <property type="match status" value="1"/>
</dbReference>
<comment type="caution">
    <text evidence="2">The sequence shown here is derived from an EMBL/GenBank/DDBJ whole genome shotgun (WGS) entry which is preliminary data.</text>
</comment>
<evidence type="ECO:0000313" key="2">
    <source>
        <dbReference type="EMBL" id="PXF40872.1"/>
    </source>
</evidence>
<proteinExistence type="predicted"/>
<reference evidence="2 3" key="1">
    <citation type="journal article" date="2018" name="Mol. Biol. Evol.">
        <title>Analysis of the draft genome of the red seaweed Gracilariopsis chorda provides insights into genome size evolution in Rhodophyta.</title>
        <authorList>
            <person name="Lee J."/>
            <person name="Yang E.C."/>
            <person name="Graf L."/>
            <person name="Yang J.H."/>
            <person name="Qiu H."/>
            <person name="Zel Zion U."/>
            <person name="Chan C.X."/>
            <person name="Stephens T.G."/>
            <person name="Weber A.P.M."/>
            <person name="Boo G.H."/>
            <person name="Boo S.M."/>
            <person name="Kim K.M."/>
            <person name="Shin Y."/>
            <person name="Jung M."/>
            <person name="Lee S.J."/>
            <person name="Yim H.S."/>
            <person name="Lee J.H."/>
            <person name="Bhattacharya D."/>
            <person name="Yoon H.S."/>
        </authorList>
    </citation>
    <scope>NUCLEOTIDE SEQUENCE [LARGE SCALE GENOMIC DNA]</scope>
    <source>
        <strain evidence="2 3">SKKU-2015</strain>
        <tissue evidence="2">Whole body</tissue>
    </source>
</reference>
<evidence type="ECO:0000259" key="1">
    <source>
        <dbReference type="Pfam" id="PF03067"/>
    </source>
</evidence>
<organism evidence="2 3">
    <name type="scientific">Gracilariopsis chorda</name>
    <dbReference type="NCBI Taxonomy" id="448386"/>
    <lineage>
        <taxon>Eukaryota</taxon>
        <taxon>Rhodophyta</taxon>
        <taxon>Florideophyceae</taxon>
        <taxon>Rhodymeniophycidae</taxon>
        <taxon>Gracilariales</taxon>
        <taxon>Gracilariaceae</taxon>
        <taxon>Gracilariopsis</taxon>
    </lineage>
</organism>
<keyword evidence="3" id="KW-1185">Reference proteome</keyword>
<dbReference type="Proteomes" id="UP000247409">
    <property type="component" value="Unassembled WGS sequence"/>
</dbReference>
<sequence length="384" mass="43134">MPYSVDERAPKDYWLHFPAGNKASHPGSALRSQIYAAGPRGWTPYNPYDPYFRWRSGVCGDAVNGPQHHLRGGQYYHGGRIVATYSQGSVLGIGMSIVTHHNGFVVLNLCDVSKCSGEISPDCFKKGACHQLKRAYHPECESGRSPHCGPIDRRHPGRWYLPCHSKSRWDDYRPHYATFRLPAHLTCKHCVLQWYWVTANTCNPPGVMDYFDSPNRPHWGTCWGQGSAKGGVARNKPPCGGYRFPEEYIQCSDIRIQPVQRARSRRRTEDATPSPTPLPRKTLAKLILWADGSPSRELVSGSTVNISMYKRVAVEAVLVHGASTNAVEFYIDGTLRNVDSSSPFYLTGNTRTIWWYDVPIGRVINIAAKSSGEWIRVHVTFVKS</sequence>
<protein>
    <recommendedName>
        <fullName evidence="1">Chitin-binding type-4 domain-containing protein</fullName>
    </recommendedName>
</protein>
<feature type="domain" description="Chitin-binding type-4" evidence="1">
    <location>
        <begin position="83"/>
        <end position="254"/>
    </location>
</feature>
<evidence type="ECO:0000313" key="3">
    <source>
        <dbReference type="Proteomes" id="UP000247409"/>
    </source>
</evidence>
<dbReference type="EMBL" id="NBIV01000255">
    <property type="protein sequence ID" value="PXF40872.1"/>
    <property type="molecule type" value="Genomic_DNA"/>
</dbReference>
<accession>A0A2V3IFP3</accession>
<gene>
    <name evidence="2" type="ORF">BWQ96_09417</name>
</gene>